<gene>
    <name evidence="1" type="ORF">KUI_0953</name>
</gene>
<reference evidence="1 2" key="1">
    <citation type="journal article" date="2012" name="Vet. Microbiol.">
        <title>Comparative genomic analyses of the Taylorellae.</title>
        <authorList>
            <person name="Hauser H."/>
            <person name="Richter D.C."/>
            <person name="van Tonder A."/>
            <person name="Clark L."/>
            <person name="Preston A."/>
        </authorList>
    </citation>
    <scope>NUCLEOTIDE SEQUENCE [LARGE SCALE GENOMIC DNA]</scope>
    <source>
        <strain evidence="1 2">ATCC 35865</strain>
    </source>
</reference>
<dbReference type="RefSeq" id="WP_014840420.1">
    <property type="nucleotide sequence ID" value="NC_018108.1"/>
</dbReference>
<keyword evidence="2" id="KW-1185">Reference proteome</keyword>
<evidence type="ECO:0000313" key="1">
    <source>
        <dbReference type="EMBL" id="AFN36025.1"/>
    </source>
</evidence>
<dbReference type="Proteomes" id="UP000003121">
    <property type="component" value="Chromosome"/>
</dbReference>
<proteinExistence type="predicted"/>
<sequence length="270" mass="31232">MSWSEFEVSCKEYLNNNYDCKDFKCVGGSDSTVSDISYKRGKFYIECKMPIAQCGQFVVKNLSGKFVYSEQNKNELNLESRAMIKIMNNDEDAFAEAGTSGKTLKVDEDTIFRWIEKAMEKKKVEFIITKSNGKFFLFNKEHLKHFFNVEATYRQKTSGSNKISTIHEPNFLKEFNKHIGQNDSGATIEDKRLITNSNSNYHELIISANGRRFLLKQDPQRRKGVYKIRQLSNTHNSNVIFSISFKTINDGMNQYLLEADKKLRKLIASK</sequence>
<organism evidence="1 2">
    <name type="scientific">Taylorella equigenitalis ATCC 35865</name>
    <dbReference type="NCBI Taxonomy" id="743973"/>
    <lineage>
        <taxon>Bacteria</taxon>
        <taxon>Pseudomonadati</taxon>
        <taxon>Pseudomonadota</taxon>
        <taxon>Betaproteobacteria</taxon>
        <taxon>Burkholderiales</taxon>
        <taxon>Alcaligenaceae</taxon>
        <taxon>Taylorella</taxon>
    </lineage>
</organism>
<protein>
    <submittedName>
        <fullName evidence="1">Uncharacterized protein</fullName>
    </submittedName>
</protein>
<evidence type="ECO:0000313" key="2">
    <source>
        <dbReference type="Proteomes" id="UP000003121"/>
    </source>
</evidence>
<accession>A0ABN4B004</accession>
<dbReference type="EMBL" id="CP003264">
    <property type="protein sequence ID" value="AFN36025.1"/>
    <property type="molecule type" value="Genomic_DNA"/>
</dbReference>
<name>A0ABN4B004_9BURK</name>
<dbReference type="CDD" id="cd21834">
    <property type="entry name" value="Hhal-like"/>
    <property type="match status" value="1"/>
</dbReference>